<evidence type="ECO:0000313" key="3">
    <source>
        <dbReference type="Proteomes" id="UP001589575"/>
    </source>
</evidence>
<protein>
    <submittedName>
        <fullName evidence="2">Uncharacterized protein</fullName>
    </submittedName>
</protein>
<dbReference type="Proteomes" id="UP001589575">
    <property type="component" value="Unassembled WGS sequence"/>
</dbReference>
<gene>
    <name evidence="2" type="ORF">ACFFX0_07455</name>
</gene>
<feature type="region of interest" description="Disordered" evidence="1">
    <location>
        <begin position="1"/>
        <end position="40"/>
    </location>
</feature>
<sequence>MPGLPREPRPALRPGPAVVVRRGPAAPGGRSRTWRWMARS</sequence>
<reference evidence="2 3" key="1">
    <citation type="submission" date="2024-09" db="EMBL/GenBank/DDBJ databases">
        <authorList>
            <person name="Sun Q."/>
            <person name="Mori K."/>
        </authorList>
    </citation>
    <scope>NUCLEOTIDE SEQUENCE [LARGE SCALE GENOMIC DNA]</scope>
    <source>
        <strain evidence="2 3">CCM 7609</strain>
    </source>
</reference>
<evidence type="ECO:0000313" key="2">
    <source>
        <dbReference type="EMBL" id="MFB9071035.1"/>
    </source>
</evidence>
<comment type="caution">
    <text evidence="2">The sequence shown here is derived from an EMBL/GenBank/DDBJ whole genome shotgun (WGS) entry which is preliminary data.</text>
</comment>
<name>A0ABV5FWN2_9MICC</name>
<organism evidence="2 3">
    <name type="scientific">Citricoccus parietis</name>
    <dbReference type="NCBI Taxonomy" id="592307"/>
    <lineage>
        <taxon>Bacteria</taxon>
        <taxon>Bacillati</taxon>
        <taxon>Actinomycetota</taxon>
        <taxon>Actinomycetes</taxon>
        <taxon>Micrococcales</taxon>
        <taxon>Micrococcaceae</taxon>
        <taxon>Citricoccus</taxon>
    </lineage>
</organism>
<dbReference type="EMBL" id="JBHMFI010000001">
    <property type="protein sequence ID" value="MFB9071035.1"/>
    <property type="molecule type" value="Genomic_DNA"/>
</dbReference>
<evidence type="ECO:0000256" key="1">
    <source>
        <dbReference type="SAM" id="MobiDB-lite"/>
    </source>
</evidence>
<feature type="compositionally biased region" description="Low complexity" evidence="1">
    <location>
        <begin position="12"/>
        <end position="31"/>
    </location>
</feature>
<keyword evidence="3" id="KW-1185">Reference proteome</keyword>
<accession>A0ABV5FWN2</accession>
<proteinExistence type="predicted"/>
<feature type="compositionally biased region" description="Basic and acidic residues" evidence="1">
    <location>
        <begin position="1"/>
        <end position="10"/>
    </location>
</feature>